<dbReference type="FunFam" id="2.60.40.60:FF:000007">
    <property type="entry name" value="Protocadherin alpha 2"/>
    <property type="match status" value="1"/>
</dbReference>
<dbReference type="STRING" id="29172.A0A0D8XIG6"/>
<evidence type="ECO:0000313" key="13">
    <source>
        <dbReference type="EMBL" id="KJH42111.1"/>
    </source>
</evidence>
<reference evidence="13 14" key="1">
    <citation type="submission" date="2013-11" db="EMBL/GenBank/DDBJ databases">
        <title>Draft genome of the bovine lungworm Dictyocaulus viviparus.</title>
        <authorList>
            <person name="Mitreva M."/>
        </authorList>
    </citation>
    <scope>NUCLEOTIDE SEQUENCE [LARGE SCALE GENOMIC DNA]</scope>
    <source>
        <strain evidence="13 14">HannoverDv2000</strain>
    </source>
</reference>
<keyword evidence="3" id="KW-0812">Transmembrane</keyword>
<evidence type="ECO:0000256" key="8">
    <source>
        <dbReference type="ARBA" id="ARBA00023136"/>
    </source>
</evidence>
<keyword evidence="4 11" id="KW-0732">Signal</keyword>
<keyword evidence="2" id="KW-1003">Cell membrane</keyword>
<dbReference type="Gene3D" id="2.60.40.60">
    <property type="entry name" value="Cadherins"/>
    <property type="match status" value="3"/>
</dbReference>
<keyword evidence="14" id="KW-1185">Reference proteome</keyword>
<evidence type="ECO:0000256" key="11">
    <source>
        <dbReference type="SAM" id="SignalP"/>
    </source>
</evidence>
<dbReference type="GO" id="GO:0007156">
    <property type="term" value="P:homophilic cell adhesion via plasma membrane adhesion molecules"/>
    <property type="evidence" value="ECO:0007669"/>
    <property type="project" value="InterPro"/>
</dbReference>
<dbReference type="InterPro" id="IPR002126">
    <property type="entry name" value="Cadherin-like_dom"/>
</dbReference>
<dbReference type="PANTHER" id="PTHR24028:SF328">
    <property type="entry name" value="CADHERIN-3"/>
    <property type="match status" value="1"/>
</dbReference>
<dbReference type="SUPFAM" id="SSF49313">
    <property type="entry name" value="Cadherin-like"/>
    <property type="match status" value="3"/>
</dbReference>
<evidence type="ECO:0000256" key="6">
    <source>
        <dbReference type="ARBA" id="ARBA00022837"/>
    </source>
</evidence>
<dbReference type="InterPro" id="IPR015919">
    <property type="entry name" value="Cadherin-like_sf"/>
</dbReference>
<evidence type="ECO:0000256" key="3">
    <source>
        <dbReference type="ARBA" id="ARBA00022692"/>
    </source>
</evidence>
<dbReference type="CDD" id="cd11304">
    <property type="entry name" value="Cadherin_repeat"/>
    <property type="match status" value="2"/>
</dbReference>
<dbReference type="Pfam" id="PF00028">
    <property type="entry name" value="Cadherin"/>
    <property type="match status" value="1"/>
</dbReference>
<evidence type="ECO:0000256" key="1">
    <source>
        <dbReference type="ARBA" id="ARBA00004251"/>
    </source>
</evidence>
<feature type="chain" id="PRO_5002335944" evidence="11">
    <location>
        <begin position="19"/>
        <end position="278"/>
    </location>
</feature>
<dbReference type="AlphaFoldDB" id="A0A0D8XIG6"/>
<dbReference type="EMBL" id="KN716708">
    <property type="protein sequence ID" value="KJH42111.1"/>
    <property type="molecule type" value="Genomic_DNA"/>
</dbReference>
<dbReference type="PRINTS" id="PR00205">
    <property type="entry name" value="CADHERIN"/>
</dbReference>
<evidence type="ECO:0000256" key="9">
    <source>
        <dbReference type="ARBA" id="ARBA00023180"/>
    </source>
</evidence>
<reference evidence="14" key="2">
    <citation type="journal article" date="2016" name="Sci. Rep.">
        <title>Dictyocaulus viviparus genome, variome and transcriptome elucidate lungworm biology and support future intervention.</title>
        <authorList>
            <person name="McNulty S.N."/>
            <person name="Strube C."/>
            <person name="Rosa B.A."/>
            <person name="Martin J.C."/>
            <person name="Tyagi R."/>
            <person name="Choi Y.J."/>
            <person name="Wang Q."/>
            <person name="Hallsworth Pepin K."/>
            <person name="Zhang X."/>
            <person name="Ozersky P."/>
            <person name="Wilson R.K."/>
            <person name="Sternberg P.W."/>
            <person name="Gasser R.B."/>
            <person name="Mitreva M."/>
        </authorList>
    </citation>
    <scope>NUCLEOTIDE SEQUENCE [LARGE SCALE GENOMIC DNA]</scope>
    <source>
        <strain evidence="14">HannoverDv2000</strain>
    </source>
</reference>
<sequence length="278" mass="31226">MLLLALVIHHFLVAVAVGDFVERTEFLTVSEGASVGTRLGRVNITSDLNYRLSTNNDYFDFDVDTGWVFLKTTIDRERINGNGIEILLVSTTPPSILHIFITVTDVNDNNPKFPLPYQNVSLIESSAIGTRVLLLSATDPDAGENGTIVEYAIENDIDQFDLIYNNHGLLYMELKQTLDRERQERFVFNLSARDGGNPSRYGYTTVYVDVIDVNDNAPSFQSDELQTTWNGLASVPIMELHAIDVDYGENGRIVYDIPGTESKYFMIDGNHLYARARN</sequence>
<accession>A0A0D8XIG6</accession>
<feature type="domain" description="Cadherin" evidence="12">
    <location>
        <begin position="114"/>
        <end position="220"/>
    </location>
</feature>
<keyword evidence="6 10" id="KW-0106">Calcium</keyword>
<proteinExistence type="predicted"/>
<evidence type="ECO:0000313" key="14">
    <source>
        <dbReference type="Proteomes" id="UP000053766"/>
    </source>
</evidence>
<dbReference type="PANTHER" id="PTHR24028">
    <property type="entry name" value="CADHERIN-87A"/>
    <property type="match status" value="1"/>
</dbReference>
<name>A0A0D8XIG6_DICVI</name>
<dbReference type="Pfam" id="PF25374">
    <property type="entry name" value="Cadherin_FAT4_N"/>
    <property type="match status" value="1"/>
</dbReference>
<evidence type="ECO:0000256" key="2">
    <source>
        <dbReference type="ARBA" id="ARBA00022475"/>
    </source>
</evidence>
<evidence type="ECO:0000256" key="7">
    <source>
        <dbReference type="ARBA" id="ARBA00022989"/>
    </source>
</evidence>
<feature type="domain" description="Cadherin" evidence="12">
    <location>
        <begin position="21"/>
        <end position="113"/>
    </location>
</feature>
<dbReference type="PROSITE" id="PS00232">
    <property type="entry name" value="CADHERIN_1"/>
    <property type="match status" value="1"/>
</dbReference>
<organism evidence="13 14">
    <name type="scientific">Dictyocaulus viviparus</name>
    <name type="common">Bovine lungworm</name>
    <dbReference type="NCBI Taxonomy" id="29172"/>
    <lineage>
        <taxon>Eukaryota</taxon>
        <taxon>Metazoa</taxon>
        <taxon>Ecdysozoa</taxon>
        <taxon>Nematoda</taxon>
        <taxon>Chromadorea</taxon>
        <taxon>Rhabditida</taxon>
        <taxon>Rhabditina</taxon>
        <taxon>Rhabditomorpha</taxon>
        <taxon>Strongyloidea</taxon>
        <taxon>Metastrongylidae</taxon>
        <taxon>Dictyocaulus</taxon>
    </lineage>
</organism>
<dbReference type="InterPro" id="IPR020894">
    <property type="entry name" value="Cadherin_CS"/>
</dbReference>
<dbReference type="GO" id="GO:0005886">
    <property type="term" value="C:plasma membrane"/>
    <property type="evidence" value="ECO:0007669"/>
    <property type="project" value="UniProtKB-SubCell"/>
</dbReference>
<dbReference type="SMART" id="SM00112">
    <property type="entry name" value="CA"/>
    <property type="match status" value="2"/>
</dbReference>
<evidence type="ECO:0000256" key="5">
    <source>
        <dbReference type="ARBA" id="ARBA00022737"/>
    </source>
</evidence>
<evidence type="ECO:0000259" key="12">
    <source>
        <dbReference type="PROSITE" id="PS50268"/>
    </source>
</evidence>
<keyword evidence="9" id="KW-0325">Glycoprotein</keyword>
<gene>
    <name evidence="13" type="ORF">DICVIV_11915</name>
</gene>
<keyword evidence="7" id="KW-1133">Transmembrane helix</keyword>
<dbReference type="Proteomes" id="UP000053766">
    <property type="component" value="Unassembled WGS sequence"/>
</dbReference>
<protein>
    <submittedName>
        <fullName evidence="13">Cadherin domain protein</fullName>
    </submittedName>
</protein>
<dbReference type="GO" id="GO:0005509">
    <property type="term" value="F:calcium ion binding"/>
    <property type="evidence" value="ECO:0007669"/>
    <property type="project" value="UniProtKB-UniRule"/>
</dbReference>
<dbReference type="OrthoDB" id="6252479at2759"/>
<keyword evidence="8" id="KW-0472">Membrane</keyword>
<feature type="signal peptide" evidence="11">
    <location>
        <begin position="1"/>
        <end position="18"/>
    </location>
</feature>
<dbReference type="PROSITE" id="PS50268">
    <property type="entry name" value="CADHERIN_2"/>
    <property type="match status" value="2"/>
</dbReference>
<comment type="subcellular location">
    <subcellularLocation>
        <location evidence="1">Cell membrane</location>
        <topology evidence="1">Single-pass type I membrane protein</topology>
    </subcellularLocation>
</comment>
<evidence type="ECO:0000256" key="4">
    <source>
        <dbReference type="ARBA" id="ARBA00022729"/>
    </source>
</evidence>
<evidence type="ECO:0000256" key="10">
    <source>
        <dbReference type="PROSITE-ProRule" id="PRU00043"/>
    </source>
</evidence>
<dbReference type="InterPro" id="IPR050174">
    <property type="entry name" value="Protocadherin/Cadherin-CA"/>
</dbReference>
<keyword evidence="5" id="KW-0677">Repeat</keyword>